<dbReference type="EMBL" id="VXRY01000093">
    <property type="protein sequence ID" value="MXY32943.1"/>
    <property type="molecule type" value="Genomic_DNA"/>
</dbReference>
<dbReference type="GO" id="GO:0000150">
    <property type="term" value="F:DNA strand exchange activity"/>
    <property type="evidence" value="ECO:0007669"/>
    <property type="project" value="InterPro"/>
</dbReference>
<dbReference type="InterPro" id="IPR006119">
    <property type="entry name" value="Resolv_N"/>
</dbReference>
<proteinExistence type="predicted"/>
<dbReference type="GO" id="GO:0003677">
    <property type="term" value="F:DNA binding"/>
    <property type="evidence" value="ECO:0007669"/>
    <property type="project" value="InterPro"/>
</dbReference>
<name>A0A6B0XYR1_9RHOB</name>
<reference evidence="3" key="1">
    <citation type="submission" date="2019-09" db="EMBL/GenBank/DDBJ databases">
        <title>Characterisation of the sponge microbiome using genome-centric metagenomics.</title>
        <authorList>
            <person name="Engelberts J.P."/>
            <person name="Robbins S.J."/>
            <person name="De Goeij J.M."/>
            <person name="Aranda M."/>
            <person name="Bell S.C."/>
            <person name="Webster N.S."/>
        </authorList>
    </citation>
    <scope>NUCLEOTIDE SEQUENCE</scope>
    <source>
        <strain evidence="3">SB0664_bin_43</strain>
    </source>
</reference>
<dbReference type="Gene3D" id="3.40.50.1390">
    <property type="entry name" value="Resolvase, N-terminal catalytic domain"/>
    <property type="match status" value="1"/>
</dbReference>
<dbReference type="AlphaFoldDB" id="A0A6B0XYR1"/>
<accession>A0A6B0XYR1</accession>
<sequence>MEVEREKLFEEERSGSRDARPGDSVCVICLDLPGRTLKELLEIVENLKERGFHLVSLEEDVDTSSAAWREGRGAAACPLVPETGACGPASCASGPVTLVPAV</sequence>
<feature type="domain" description="Resolvase/invertase-type recombinase catalytic" evidence="2">
    <location>
        <begin position="18"/>
        <end position="66"/>
    </location>
</feature>
<feature type="region of interest" description="Disordered" evidence="1">
    <location>
        <begin position="1"/>
        <end position="22"/>
    </location>
</feature>
<dbReference type="Pfam" id="PF00239">
    <property type="entry name" value="Resolvase"/>
    <property type="match status" value="1"/>
</dbReference>
<feature type="compositionally biased region" description="Basic and acidic residues" evidence="1">
    <location>
        <begin position="1"/>
        <end position="21"/>
    </location>
</feature>
<protein>
    <recommendedName>
        <fullName evidence="2">Resolvase/invertase-type recombinase catalytic domain-containing protein</fullName>
    </recommendedName>
</protein>
<dbReference type="InterPro" id="IPR036162">
    <property type="entry name" value="Resolvase-like_N_sf"/>
</dbReference>
<gene>
    <name evidence="3" type="ORF">F4Y60_02400</name>
</gene>
<evidence type="ECO:0000313" key="3">
    <source>
        <dbReference type="EMBL" id="MXY32943.1"/>
    </source>
</evidence>
<organism evidence="3">
    <name type="scientific">Boseongicola sp. SB0664_bin_43</name>
    <dbReference type="NCBI Taxonomy" id="2604844"/>
    <lineage>
        <taxon>Bacteria</taxon>
        <taxon>Pseudomonadati</taxon>
        <taxon>Pseudomonadota</taxon>
        <taxon>Alphaproteobacteria</taxon>
        <taxon>Rhodobacterales</taxon>
        <taxon>Paracoccaceae</taxon>
        <taxon>Boseongicola</taxon>
    </lineage>
</organism>
<dbReference type="SUPFAM" id="SSF53041">
    <property type="entry name" value="Resolvase-like"/>
    <property type="match status" value="1"/>
</dbReference>
<comment type="caution">
    <text evidence="3">The sequence shown here is derived from an EMBL/GenBank/DDBJ whole genome shotgun (WGS) entry which is preliminary data.</text>
</comment>
<evidence type="ECO:0000259" key="2">
    <source>
        <dbReference type="Pfam" id="PF00239"/>
    </source>
</evidence>
<evidence type="ECO:0000256" key="1">
    <source>
        <dbReference type="SAM" id="MobiDB-lite"/>
    </source>
</evidence>